<dbReference type="Proteomes" id="UP000189703">
    <property type="component" value="Unplaced"/>
</dbReference>
<dbReference type="FunCoup" id="A0A1U7Z4G4">
    <property type="interactions" value="107"/>
</dbReference>
<sequence>MLIVASHVGSSFTLLFSQFSYQIVAFVFESGEFPVLIIRKHLHYFKNLLEKMNHCVPDFEIEDDAIPAPSGLYRQKKSTLDSREEEVVELLWQNGQVVMQSQRSSRKSPPKFPFEDAVIPAGGSPAGEIRATTAAAAAEEEATNQLFMQEDEMAAWLHYPLEDTFEQNFCADLLYSAASGGSQIPEERRPENRPTAVQRPPIPPTTHAELDSAAKFQQLMHFSVPREKNESQPSSSNKPVRESTVVDSSVTPAVGPRSAVAQTSRTTAQFYSGNLRSGSMSGDGTAAADGARELVSCDQTMTSSSGASGASAEPSTKPPTDDRKRKSREQDDNECQSEDAEFESVETKKQVRGSTSARRSRAAEVHNLSERRRRDRINEKMKALQELIPRCNKSDKASMLDEAIEYLKSLQLQVQLCPWLIMSAITRKHTVAVMLSMGCGMVPMMFPGVQQYMSTMGMGMGMGMGMDMGMNRPILPFPSVLAGSTMPTPAGAAHMGPRLPMPAFHLPSVSTADLSRIRPTSQSDPALNSTGMTNPNQMLVPNFTDPYQHYFSLHQMQVAPHQIQATAQPSASKGVETTENHQSG</sequence>
<dbReference type="CDD" id="cd11445">
    <property type="entry name" value="bHLH_AtPIF_like"/>
    <property type="match status" value="1"/>
</dbReference>
<organism evidence="7 8">
    <name type="scientific">Nelumbo nucifera</name>
    <name type="common">Sacred lotus</name>
    <dbReference type="NCBI Taxonomy" id="4432"/>
    <lineage>
        <taxon>Eukaryota</taxon>
        <taxon>Viridiplantae</taxon>
        <taxon>Streptophyta</taxon>
        <taxon>Embryophyta</taxon>
        <taxon>Tracheophyta</taxon>
        <taxon>Spermatophyta</taxon>
        <taxon>Magnoliopsida</taxon>
        <taxon>Proteales</taxon>
        <taxon>Nelumbonaceae</taxon>
        <taxon>Nelumbo</taxon>
    </lineage>
</organism>
<keyword evidence="4" id="KW-0539">Nucleus</keyword>
<dbReference type="GO" id="GO:0005634">
    <property type="term" value="C:nucleus"/>
    <property type="evidence" value="ECO:0000318"/>
    <property type="project" value="GO_Central"/>
</dbReference>
<dbReference type="PROSITE" id="PS50888">
    <property type="entry name" value="BHLH"/>
    <property type="match status" value="1"/>
</dbReference>
<feature type="region of interest" description="Disordered" evidence="5">
    <location>
        <begin position="225"/>
        <end position="265"/>
    </location>
</feature>
<evidence type="ECO:0000256" key="2">
    <source>
        <dbReference type="ARBA" id="ARBA00023015"/>
    </source>
</evidence>
<dbReference type="SUPFAM" id="SSF47459">
    <property type="entry name" value="HLH, helix-loop-helix DNA-binding domain"/>
    <property type="match status" value="1"/>
</dbReference>
<feature type="compositionally biased region" description="Acidic residues" evidence="5">
    <location>
        <begin position="331"/>
        <end position="344"/>
    </location>
</feature>
<dbReference type="PANTHER" id="PTHR46807:SF8">
    <property type="entry name" value="TRANSCRIPTION FACTOR PIF1-LIKE ISOFORM X2"/>
    <property type="match status" value="1"/>
</dbReference>
<dbReference type="GO" id="GO:0046983">
    <property type="term" value="F:protein dimerization activity"/>
    <property type="evidence" value="ECO:0007669"/>
    <property type="project" value="InterPro"/>
</dbReference>
<dbReference type="AlphaFoldDB" id="A0A1U7Z4G4"/>
<evidence type="ECO:0000259" key="6">
    <source>
        <dbReference type="PROSITE" id="PS50888"/>
    </source>
</evidence>
<dbReference type="Pfam" id="PF00010">
    <property type="entry name" value="HLH"/>
    <property type="match status" value="1"/>
</dbReference>
<keyword evidence="7" id="KW-1185">Reference proteome</keyword>
<accession>A0A1U7Z4G4</accession>
<comment type="subcellular location">
    <subcellularLocation>
        <location evidence="1">Nucleus</location>
    </subcellularLocation>
</comment>
<gene>
    <name evidence="8" type="primary">LOC104589147</name>
</gene>
<dbReference type="InParanoid" id="A0A1U7Z4G4"/>
<dbReference type="InterPro" id="IPR044273">
    <property type="entry name" value="PIF3-like"/>
</dbReference>
<dbReference type="PANTHER" id="PTHR46807">
    <property type="entry name" value="TRANSCRIPTION FACTOR PIF3"/>
    <property type="match status" value="1"/>
</dbReference>
<reference evidence="8" key="1">
    <citation type="submission" date="2025-08" db="UniProtKB">
        <authorList>
            <consortium name="RefSeq"/>
        </authorList>
    </citation>
    <scope>IDENTIFICATION</scope>
</reference>
<feature type="region of interest" description="Disordered" evidence="5">
    <location>
        <begin position="563"/>
        <end position="584"/>
    </location>
</feature>
<keyword evidence="2" id="KW-0805">Transcription regulation</keyword>
<name>A0A1U7Z4G4_NELNU</name>
<dbReference type="OrthoDB" id="690068at2759"/>
<evidence type="ECO:0000256" key="4">
    <source>
        <dbReference type="ARBA" id="ARBA00023242"/>
    </source>
</evidence>
<dbReference type="KEGG" id="nnu:104589147"/>
<feature type="compositionally biased region" description="Low complexity" evidence="5">
    <location>
        <begin position="303"/>
        <end position="312"/>
    </location>
</feature>
<dbReference type="InterPro" id="IPR011598">
    <property type="entry name" value="bHLH_dom"/>
</dbReference>
<dbReference type="RefSeq" id="XP_010245660.1">
    <property type="nucleotide sequence ID" value="XM_010247358.2"/>
</dbReference>
<dbReference type="InterPro" id="IPR047265">
    <property type="entry name" value="PIF1-like_bHLH"/>
</dbReference>
<evidence type="ECO:0000256" key="1">
    <source>
        <dbReference type="ARBA" id="ARBA00004123"/>
    </source>
</evidence>
<evidence type="ECO:0000256" key="3">
    <source>
        <dbReference type="ARBA" id="ARBA00023163"/>
    </source>
</evidence>
<dbReference type="GeneID" id="104589147"/>
<dbReference type="Gene3D" id="4.10.280.10">
    <property type="entry name" value="Helix-loop-helix DNA-binding domain"/>
    <property type="match status" value="1"/>
</dbReference>
<dbReference type="GO" id="GO:0003700">
    <property type="term" value="F:DNA-binding transcription factor activity"/>
    <property type="evidence" value="ECO:0007669"/>
    <property type="project" value="InterPro"/>
</dbReference>
<protein>
    <submittedName>
        <fullName evidence="8">Transcription factor PIF1-like isoform X1</fullName>
    </submittedName>
</protein>
<dbReference type="OMA" id="TECHSED"/>
<feature type="domain" description="BHLH" evidence="6">
    <location>
        <begin position="361"/>
        <end position="410"/>
    </location>
</feature>
<dbReference type="SMART" id="SM00353">
    <property type="entry name" value="HLH"/>
    <property type="match status" value="1"/>
</dbReference>
<dbReference type="FunFam" id="4.10.280.10:FF:000004">
    <property type="entry name" value="Basic helix-loop-helix transcription factor"/>
    <property type="match status" value="1"/>
</dbReference>
<feature type="region of interest" description="Disordered" evidence="5">
    <location>
        <begin position="518"/>
        <end position="537"/>
    </location>
</feature>
<evidence type="ECO:0000313" key="7">
    <source>
        <dbReference type="Proteomes" id="UP000189703"/>
    </source>
</evidence>
<feature type="region of interest" description="Disordered" evidence="5">
    <location>
        <begin position="181"/>
        <end position="207"/>
    </location>
</feature>
<dbReference type="STRING" id="4432.A0A1U7Z4G4"/>
<evidence type="ECO:0000256" key="5">
    <source>
        <dbReference type="SAM" id="MobiDB-lite"/>
    </source>
</evidence>
<evidence type="ECO:0000313" key="8">
    <source>
        <dbReference type="RefSeq" id="XP_010245660.1"/>
    </source>
</evidence>
<dbReference type="InterPro" id="IPR036638">
    <property type="entry name" value="HLH_DNA-bd_sf"/>
</dbReference>
<proteinExistence type="predicted"/>
<feature type="compositionally biased region" description="Basic and acidic residues" evidence="5">
    <location>
        <begin position="319"/>
        <end position="330"/>
    </location>
</feature>
<keyword evidence="3" id="KW-0804">Transcription</keyword>
<dbReference type="eggNOG" id="ENOG502QR6A">
    <property type="taxonomic scope" value="Eukaryota"/>
</dbReference>
<feature type="region of interest" description="Disordered" evidence="5">
    <location>
        <begin position="299"/>
        <end position="369"/>
    </location>
</feature>